<dbReference type="InterPro" id="IPR019758">
    <property type="entry name" value="Pept_S26A_signal_pept_1_CS"/>
</dbReference>
<keyword evidence="7" id="KW-0472">Membrane</keyword>
<keyword evidence="7" id="KW-0645">Protease</keyword>
<comment type="similarity">
    <text evidence="3 7">Belongs to the peptidase S26 family.</text>
</comment>
<feature type="domain" description="Peptidase S26" evidence="8">
    <location>
        <begin position="11"/>
        <end position="173"/>
    </location>
</feature>
<feature type="active site" evidence="6">
    <location>
        <position position="39"/>
    </location>
</feature>
<dbReference type="GO" id="GO:0006465">
    <property type="term" value="P:signal peptide processing"/>
    <property type="evidence" value="ECO:0007669"/>
    <property type="project" value="InterPro"/>
</dbReference>
<dbReference type="Proteomes" id="UP000051461">
    <property type="component" value="Unassembled WGS sequence"/>
</dbReference>
<comment type="subcellular location">
    <subcellularLocation>
        <location evidence="2">Cell membrane</location>
        <topology evidence="2">Single-pass type II membrane protein</topology>
    </subcellularLocation>
    <subcellularLocation>
        <location evidence="7">Membrane</location>
        <topology evidence="7">Single-pass type II membrane protein</topology>
    </subcellularLocation>
</comment>
<keyword evidence="7" id="KW-0812">Transmembrane</keyword>
<evidence type="ECO:0000256" key="4">
    <source>
        <dbReference type="ARBA" id="ARBA00013208"/>
    </source>
</evidence>
<evidence type="ECO:0000259" key="8">
    <source>
        <dbReference type="Pfam" id="PF10502"/>
    </source>
</evidence>
<dbReference type="InterPro" id="IPR019533">
    <property type="entry name" value="Peptidase_S26"/>
</dbReference>
<dbReference type="Gene3D" id="2.10.109.10">
    <property type="entry name" value="Umud Fragment, subunit A"/>
    <property type="match status" value="1"/>
</dbReference>
<gene>
    <name evidence="9" type="ORF">FC07_GL003031</name>
</gene>
<dbReference type="PROSITE" id="PS00761">
    <property type="entry name" value="SPASE_I_3"/>
    <property type="match status" value="1"/>
</dbReference>
<name>A0A0R1GQS8_9LACO</name>
<dbReference type="PRINTS" id="PR00727">
    <property type="entry name" value="LEADERPTASE"/>
</dbReference>
<evidence type="ECO:0000256" key="7">
    <source>
        <dbReference type="RuleBase" id="RU362042"/>
    </source>
</evidence>
<keyword evidence="5 7" id="KW-0378">Hydrolase</keyword>
<accession>A0A0R1GQS8</accession>
<dbReference type="PATRIC" id="fig|1423726.3.peg.3145"/>
<comment type="catalytic activity">
    <reaction evidence="1 7">
        <text>Cleavage of hydrophobic, N-terminal signal or leader sequences from secreted and periplasmic proteins.</text>
        <dbReference type="EC" id="3.4.21.89"/>
    </reaction>
</comment>
<dbReference type="STRING" id="1423726.FC07_GL003031"/>
<feature type="transmembrane region" description="Helical" evidence="7">
    <location>
        <begin position="7"/>
        <end position="31"/>
    </location>
</feature>
<dbReference type="OrthoDB" id="9802919at2"/>
<dbReference type="AlphaFoldDB" id="A0A0R1GQS8"/>
<dbReference type="EMBL" id="AZDA01000064">
    <property type="protein sequence ID" value="KRK36421.1"/>
    <property type="molecule type" value="Genomic_DNA"/>
</dbReference>
<dbReference type="GO" id="GO:0004252">
    <property type="term" value="F:serine-type endopeptidase activity"/>
    <property type="evidence" value="ECO:0007669"/>
    <property type="project" value="InterPro"/>
</dbReference>
<dbReference type="GO" id="GO:0009003">
    <property type="term" value="F:signal peptidase activity"/>
    <property type="evidence" value="ECO:0007669"/>
    <property type="project" value="UniProtKB-EC"/>
</dbReference>
<sequence>MSETVKSWLWFVVDIVIVGIVVLILNTFLIANHNVDGPSMEPNFMNNDRVIVWRHAKLSRGDVVILHAPDGSLYIKRIVGMPGDTVESKNDTMYINGKKYAEPYLKDYKAQQAANNDGLFTADFSLQSLFKRKTVPKGEYFVMGDNRPISKDSRMIGFIPRSKIQGQVVWRYWPVNKMSVY</sequence>
<feature type="active site" evidence="6">
    <location>
        <position position="76"/>
    </location>
</feature>
<evidence type="ECO:0000256" key="5">
    <source>
        <dbReference type="ARBA" id="ARBA00022801"/>
    </source>
</evidence>
<dbReference type="NCBIfam" id="TIGR02227">
    <property type="entry name" value="sigpep_I_bact"/>
    <property type="match status" value="1"/>
</dbReference>
<dbReference type="InterPro" id="IPR036286">
    <property type="entry name" value="LexA/Signal_pep-like_sf"/>
</dbReference>
<reference evidence="9 10" key="1">
    <citation type="journal article" date="2015" name="Genome Announc.">
        <title>Expanding the biotechnology potential of lactobacilli through comparative genomics of 213 strains and associated genera.</title>
        <authorList>
            <person name="Sun Z."/>
            <person name="Harris H.M."/>
            <person name="McCann A."/>
            <person name="Guo C."/>
            <person name="Argimon S."/>
            <person name="Zhang W."/>
            <person name="Yang X."/>
            <person name="Jeffery I.B."/>
            <person name="Cooney J.C."/>
            <person name="Kagawa T.F."/>
            <person name="Liu W."/>
            <person name="Song Y."/>
            <person name="Salvetti E."/>
            <person name="Wrobel A."/>
            <person name="Rasinkangas P."/>
            <person name="Parkhill J."/>
            <person name="Rea M.C."/>
            <person name="O'Sullivan O."/>
            <person name="Ritari J."/>
            <person name="Douillard F.P."/>
            <person name="Paul Ross R."/>
            <person name="Yang R."/>
            <person name="Briner A.E."/>
            <person name="Felis G.E."/>
            <person name="de Vos W.M."/>
            <person name="Barrangou R."/>
            <person name="Klaenhammer T.R."/>
            <person name="Caufield P.W."/>
            <person name="Cui Y."/>
            <person name="Zhang H."/>
            <person name="O'Toole P.W."/>
        </authorList>
    </citation>
    <scope>NUCLEOTIDE SEQUENCE [LARGE SCALE GENOMIC DNA]</scope>
    <source>
        <strain evidence="9 10">DSM 20003</strain>
    </source>
</reference>
<protein>
    <recommendedName>
        <fullName evidence="4 7">Signal peptidase I</fullName>
        <ecNumber evidence="4 7">3.4.21.89</ecNumber>
    </recommendedName>
</protein>
<evidence type="ECO:0000313" key="10">
    <source>
        <dbReference type="Proteomes" id="UP000051461"/>
    </source>
</evidence>
<comment type="caution">
    <text evidence="9">The sequence shown here is derived from an EMBL/GenBank/DDBJ whole genome shotgun (WGS) entry which is preliminary data.</text>
</comment>
<evidence type="ECO:0000256" key="6">
    <source>
        <dbReference type="PIRSR" id="PIRSR600223-1"/>
    </source>
</evidence>
<dbReference type="RefSeq" id="WP_057904637.1">
    <property type="nucleotide sequence ID" value="NZ_AZDA01000064.1"/>
</dbReference>
<dbReference type="InterPro" id="IPR000223">
    <property type="entry name" value="Pept_S26A_signal_pept_1"/>
</dbReference>
<dbReference type="Pfam" id="PF10502">
    <property type="entry name" value="Peptidase_S26"/>
    <property type="match status" value="1"/>
</dbReference>
<keyword evidence="7" id="KW-1133">Transmembrane helix</keyword>
<dbReference type="PANTHER" id="PTHR43390:SF1">
    <property type="entry name" value="CHLOROPLAST PROCESSING PEPTIDASE"/>
    <property type="match status" value="1"/>
</dbReference>
<dbReference type="EC" id="3.4.21.89" evidence="4 7"/>
<keyword evidence="10" id="KW-1185">Reference proteome</keyword>
<evidence type="ECO:0000256" key="2">
    <source>
        <dbReference type="ARBA" id="ARBA00004401"/>
    </source>
</evidence>
<dbReference type="SUPFAM" id="SSF51306">
    <property type="entry name" value="LexA/Signal peptidase"/>
    <property type="match status" value="1"/>
</dbReference>
<evidence type="ECO:0000256" key="3">
    <source>
        <dbReference type="ARBA" id="ARBA00009370"/>
    </source>
</evidence>
<dbReference type="CDD" id="cd06530">
    <property type="entry name" value="S26_SPase_I"/>
    <property type="match status" value="1"/>
</dbReference>
<evidence type="ECO:0000256" key="1">
    <source>
        <dbReference type="ARBA" id="ARBA00000677"/>
    </source>
</evidence>
<dbReference type="PANTHER" id="PTHR43390">
    <property type="entry name" value="SIGNAL PEPTIDASE I"/>
    <property type="match status" value="1"/>
</dbReference>
<organism evidence="9 10">
    <name type="scientific">Loigolactobacillus bifermentans DSM 20003</name>
    <dbReference type="NCBI Taxonomy" id="1423726"/>
    <lineage>
        <taxon>Bacteria</taxon>
        <taxon>Bacillati</taxon>
        <taxon>Bacillota</taxon>
        <taxon>Bacilli</taxon>
        <taxon>Lactobacillales</taxon>
        <taxon>Lactobacillaceae</taxon>
        <taxon>Loigolactobacillus</taxon>
    </lineage>
</organism>
<dbReference type="GO" id="GO:0005886">
    <property type="term" value="C:plasma membrane"/>
    <property type="evidence" value="ECO:0007669"/>
    <property type="project" value="UniProtKB-SubCell"/>
</dbReference>
<proteinExistence type="inferred from homology"/>
<evidence type="ECO:0000313" key="9">
    <source>
        <dbReference type="EMBL" id="KRK36421.1"/>
    </source>
</evidence>